<keyword evidence="8" id="KW-1185">Reference proteome</keyword>
<evidence type="ECO:0000313" key="7">
    <source>
        <dbReference type="EMBL" id="RZM77394.1"/>
    </source>
</evidence>
<evidence type="ECO:0000259" key="5">
    <source>
        <dbReference type="Pfam" id="PF00905"/>
    </source>
</evidence>
<reference evidence="7 8" key="1">
    <citation type="submission" date="2018-11" db="EMBL/GenBank/DDBJ databases">
        <title>Whole genome sequencing of an environmental sample.</title>
        <authorList>
            <person name="Sarangi A.N."/>
            <person name="Singh D."/>
            <person name="Tripathy S."/>
        </authorList>
    </citation>
    <scope>NUCLEOTIDE SEQUENCE [LARGE SCALE GENOMIC DNA]</scope>
    <source>
        <strain evidence="7 8">Lakshadweep</strain>
    </source>
</reference>
<dbReference type="InterPro" id="IPR001460">
    <property type="entry name" value="PCN-bd_Tpept"/>
</dbReference>
<gene>
    <name evidence="7" type="ORF">DYY88_17325</name>
</gene>
<dbReference type="InterPro" id="IPR005311">
    <property type="entry name" value="PBP_dimer"/>
</dbReference>
<feature type="compositionally biased region" description="Basic residues" evidence="4">
    <location>
        <begin position="1"/>
        <end position="14"/>
    </location>
</feature>
<feature type="domain" description="Penicillin-binding protein transpeptidase" evidence="5">
    <location>
        <begin position="270"/>
        <end position="583"/>
    </location>
</feature>
<dbReference type="Gene3D" id="3.40.710.10">
    <property type="entry name" value="DD-peptidase/beta-lactamase superfamily"/>
    <property type="match status" value="1"/>
</dbReference>
<evidence type="ECO:0000256" key="1">
    <source>
        <dbReference type="ARBA" id="ARBA00004370"/>
    </source>
</evidence>
<dbReference type="SUPFAM" id="SSF56601">
    <property type="entry name" value="beta-lactamase/transpeptidase-like"/>
    <property type="match status" value="1"/>
</dbReference>
<accession>A0A4Q7E5M2</accession>
<comment type="caution">
    <text evidence="7">The sequence shown here is derived from an EMBL/GenBank/DDBJ whole genome shotgun (WGS) entry which is preliminary data.</text>
</comment>
<organism evidence="7 8">
    <name type="scientific">Leptolyngbya iicbica LK</name>
    <dbReference type="NCBI Taxonomy" id="2294035"/>
    <lineage>
        <taxon>Bacteria</taxon>
        <taxon>Bacillati</taxon>
        <taxon>Cyanobacteriota</taxon>
        <taxon>Cyanophyceae</taxon>
        <taxon>Leptolyngbyales</taxon>
        <taxon>Leptolyngbyaceae</taxon>
        <taxon>Leptolyngbya group</taxon>
        <taxon>Leptolyngbya</taxon>
        <taxon>Leptolyngbya iicbica</taxon>
    </lineage>
</organism>
<dbReference type="InterPro" id="IPR036138">
    <property type="entry name" value="PBP_dimer_sf"/>
</dbReference>
<feature type="domain" description="Penicillin-binding protein dimerisation" evidence="6">
    <location>
        <begin position="90"/>
        <end position="203"/>
    </location>
</feature>
<dbReference type="RefSeq" id="WP_084607041.1">
    <property type="nucleotide sequence ID" value="NZ_QVFV01000004.1"/>
</dbReference>
<name>A0A4Q7E5M2_9CYAN</name>
<dbReference type="Pfam" id="PF00905">
    <property type="entry name" value="Transpeptidase"/>
    <property type="match status" value="1"/>
</dbReference>
<evidence type="ECO:0000256" key="4">
    <source>
        <dbReference type="SAM" id="MobiDB-lite"/>
    </source>
</evidence>
<dbReference type="Gene3D" id="3.30.450.330">
    <property type="match status" value="1"/>
</dbReference>
<dbReference type="GO" id="GO:0005886">
    <property type="term" value="C:plasma membrane"/>
    <property type="evidence" value="ECO:0007669"/>
    <property type="project" value="TreeGrafter"/>
</dbReference>
<dbReference type="Gene3D" id="3.90.1310.10">
    <property type="entry name" value="Penicillin-binding protein 2a (Domain 2)"/>
    <property type="match status" value="1"/>
</dbReference>
<dbReference type="AlphaFoldDB" id="A0A4Q7E5M2"/>
<dbReference type="GO" id="GO:0008658">
    <property type="term" value="F:penicillin binding"/>
    <property type="evidence" value="ECO:0007669"/>
    <property type="project" value="InterPro"/>
</dbReference>
<sequence>MGSAHTARRHRRPPSRVGQRRPSTPPPPVTRSRYKRQQLMRRVALVWCLLLLAVLGLSVRLGYLQLAQGAILSEMAHTQQARRLNLNETRRPIVDTQGTPLAVDRVVYTLYGHPALFRQPIGVVAQTLAPVLDLPAAALVDELKSQQTGVRLIDDLSEDTARRIQQLRLDGLELIPVQQRFYPQQDLFSQVVGFINVEGEAQTGLEAEYRDRIKLPEPKLPSVIGPALPVSNLPTESAPQQMRLTLDSRLQRVAQEGLRKTLRQFAAKRGTVMVMDVHTGALRALAVEPTFDPNRYFDADLAWLKNWAITDLYEPGSTFKPINIAIALEAGAIAPDDTVYDEGQIQIGEWTIQNSDYEASGRSGTLSITEVLKYSSNLGMVHIMEQMPAADFYRWLEKLELDQPTGIGLSAENAGPLKDRDQFVNSYVDAATAAFGQGIVITPIKLLQLQAALANGGYLVTPTVVEGMTDDQGNLTWQPTPKTPKPVFSSETTDAVLKMMEAVVADGTGKPAQIPGYRIAGKTGTAQKVNEFGGYGSGRVTSFVSLLPVEQPRFVVLAVIDEPAGDDAYGSTVAAPLVKTVMESLVVLEGVPPSAPQALNGVLSPD</sequence>
<dbReference type="InterPro" id="IPR012338">
    <property type="entry name" value="Beta-lactam/transpept-like"/>
</dbReference>
<evidence type="ECO:0000256" key="3">
    <source>
        <dbReference type="ARBA" id="ARBA00023136"/>
    </source>
</evidence>
<dbReference type="EMBL" id="QVFV01000004">
    <property type="protein sequence ID" value="RZM77394.1"/>
    <property type="molecule type" value="Genomic_DNA"/>
</dbReference>
<proteinExistence type="inferred from homology"/>
<dbReference type="SUPFAM" id="SSF56519">
    <property type="entry name" value="Penicillin binding protein dimerisation domain"/>
    <property type="match status" value="1"/>
</dbReference>
<comment type="similarity">
    <text evidence="2">Belongs to the transpeptidase family.</text>
</comment>
<evidence type="ECO:0000256" key="2">
    <source>
        <dbReference type="ARBA" id="ARBA00007171"/>
    </source>
</evidence>
<dbReference type="Pfam" id="PF03717">
    <property type="entry name" value="PBP_dimer"/>
    <property type="match status" value="1"/>
</dbReference>
<comment type="subcellular location">
    <subcellularLocation>
        <location evidence="1">Membrane</location>
    </subcellularLocation>
</comment>
<feature type="region of interest" description="Disordered" evidence="4">
    <location>
        <begin position="1"/>
        <end position="34"/>
    </location>
</feature>
<dbReference type="GO" id="GO:0071555">
    <property type="term" value="P:cell wall organization"/>
    <property type="evidence" value="ECO:0007669"/>
    <property type="project" value="TreeGrafter"/>
</dbReference>
<evidence type="ECO:0000259" key="6">
    <source>
        <dbReference type="Pfam" id="PF03717"/>
    </source>
</evidence>
<dbReference type="OrthoDB" id="9770103at2"/>
<protein>
    <submittedName>
        <fullName evidence="7">Penicillin-binding protein 2</fullName>
    </submittedName>
</protein>
<dbReference type="PANTHER" id="PTHR30627:SF1">
    <property type="entry name" value="PEPTIDOGLYCAN D,D-TRANSPEPTIDASE FTSI"/>
    <property type="match status" value="1"/>
</dbReference>
<dbReference type="Proteomes" id="UP000292459">
    <property type="component" value="Unassembled WGS sequence"/>
</dbReference>
<dbReference type="PANTHER" id="PTHR30627">
    <property type="entry name" value="PEPTIDOGLYCAN D,D-TRANSPEPTIDASE"/>
    <property type="match status" value="1"/>
</dbReference>
<evidence type="ECO:0000313" key="8">
    <source>
        <dbReference type="Proteomes" id="UP000292459"/>
    </source>
</evidence>
<keyword evidence="3" id="KW-0472">Membrane</keyword>
<dbReference type="InterPro" id="IPR050515">
    <property type="entry name" value="Beta-lactam/transpept"/>
</dbReference>